<dbReference type="InterPro" id="IPR038330">
    <property type="entry name" value="TspO/MBR-related_sf"/>
</dbReference>
<proteinExistence type="inferred from homology"/>
<evidence type="ECO:0000313" key="7">
    <source>
        <dbReference type="EMBL" id="WHI59892.1"/>
    </source>
</evidence>
<dbReference type="GO" id="GO:0033013">
    <property type="term" value="P:tetrapyrrole metabolic process"/>
    <property type="evidence" value="ECO:0007669"/>
    <property type="project" value="UniProtKB-ARBA"/>
</dbReference>
<gene>
    <name evidence="7" type="ORF">PYH69_14525</name>
</gene>
<dbReference type="Proteomes" id="UP001223261">
    <property type="component" value="Chromosome"/>
</dbReference>
<evidence type="ECO:0000256" key="6">
    <source>
        <dbReference type="SAM" id="Phobius"/>
    </source>
</evidence>
<keyword evidence="5 6" id="KW-0472">Membrane</keyword>
<protein>
    <submittedName>
        <fullName evidence="7">Tryptophan-rich sensory protein</fullName>
    </submittedName>
</protein>
<dbReference type="CDD" id="cd15904">
    <property type="entry name" value="TSPO_MBR"/>
    <property type="match status" value="1"/>
</dbReference>
<feature type="transmembrane region" description="Helical" evidence="6">
    <location>
        <begin position="130"/>
        <end position="153"/>
    </location>
</feature>
<dbReference type="InterPro" id="IPR004307">
    <property type="entry name" value="TspO_MBR"/>
</dbReference>
<dbReference type="AlphaFoldDB" id="A0AAX3W3C4"/>
<dbReference type="Gene3D" id="1.20.1260.100">
    <property type="entry name" value="TspO/MBR protein"/>
    <property type="match status" value="1"/>
</dbReference>
<dbReference type="RefSeq" id="WP_282862139.1">
    <property type="nucleotide sequence ID" value="NZ_CP118848.1"/>
</dbReference>
<dbReference type="PANTHER" id="PTHR10057">
    <property type="entry name" value="PERIPHERAL-TYPE BENZODIAZEPINE RECEPTOR"/>
    <property type="match status" value="1"/>
</dbReference>
<dbReference type="PANTHER" id="PTHR10057:SF0">
    <property type="entry name" value="TRANSLOCATOR PROTEIN"/>
    <property type="match status" value="1"/>
</dbReference>
<reference evidence="7" key="1">
    <citation type="journal article" date="2023" name="Antibiotics">
        <title>Prevalence and Molecular Characterization of Methicillin-Resistant Staphylococci (MRS) and Mammaliicocci (MRM) in Dromedary Camels from Algeria: First Detection of SCCmec-mecC Hybrid in Methicillin-Resistant Mammaliicoccus lentus.</title>
        <authorList>
            <person name="Belhout C."/>
            <person name="Boyen F."/>
            <person name="Vereecke N."/>
            <person name="Theuns S."/>
            <person name="Taibi N."/>
            <person name="Stegger M."/>
            <person name="de la Fe-Rodriguez P.Y."/>
            <person name="Bouayad L."/>
            <person name="Elgroud R."/>
            <person name="Butaye P."/>
        </authorList>
    </citation>
    <scope>NUCLEOTIDE SEQUENCE</scope>
    <source>
        <strain evidence="7">7048</strain>
    </source>
</reference>
<sequence>MRLTGIMKQVFAIGFPFVGGNLIGKYTSKNARQDYKRNKKPPFSPPGYIFPIVWPLLYLSMGIAYSLVSNNNASKSTKGIYSLQLGLNYLWSILYFKYKLRGTALIESFALFSAVIITTVKFYQVKKTAGLLLIPYVAWCAFASYLTTGNWVLNKDNPEYVPNDK</sequence>
<keyword evidence="4 6" id="KW-1133">Transmembrane helix</keyword>
<organism evidence="7 8">
    <name type="scientific">Mammaliicoccus lentus</name>
    <name type="common">Staphylococcus lentus</name>
    <dbReference type="NCBI Taxonomy" id="42858"/>
    <lineage>
        <taxon>Bacteria</taxon>
        <taxon>Bacillati</taxon>
        <taxon>Bacillota</taxon>
        <taxon>Bacilli</taxon>
        <taxon>Bacillales</taxon>
        <taxon>Staphylococcaceae</taxon>
        <taxon>Mammaliicoccus</taxon>
    </lineage>
</organism>
<name>A0AAX3W3C4_MAMLE</name>
<comment type="similarity">
    <text evidence="2">Belongs to the TspO/BZRP family.</text>
</comment>
<dbReference type="Pfam" id="PF03073">
    <property type="entry name" value="TspO_MBR"/>
    <property type="match status" value="1"/>
</dbReference>
<dbReference type="FunFam" id="1.20.1260.100:FF:000001">
    <property type="entry name" value="translocator protein 2"/>
    <property type="match status" value="1"/>
</dbReference>
<evidence type="ECO:0000256" key="5">
    <source>
        <dbReference type="ARBA" id="ARBA00023136"/>
    </source>
</evidence>
<dbReference type="PIRSF" id="PIRSF005859">
    <property type="entry name" value="PBR"/>
    <property type="match status" value="1"/>
</dbReference>
<accession>A0AAX3W3C4</accession>
<evidence type="ECO:0000256" key="3">
    <source>
        <dbReference type="ARBA" id="ARBA00022692"/>
    </source>
</evidence>
<evidence type="ECO:0000256" key="4">
    <source>
        <dbReference type="ARBA" id="ARBA00022989"/>
    </source>
</evidence>
<dbReference type="EMBL" id="CP118848">
    <property type="protein sequence ID" value="WHI59892.1"/>
    <property type="molecule type" value="Genomic_DNA"/>
</dbReference>
<evidence type="ECO:0000256" key="2">
    <source>
        <dbReference type="ARBA" id="ARBA00007524"/>
    </source>
</evidence>
<evidence type="ECO:0000256" key="1">
    <source>
        <dbReference type="ARBA" id="ARBA00004141"/>
    </source>
</evidence>
<comment type="subcellular location">
    <subcellularLocation>
        <location evidence="1">Membrane</location>
        <topology evidence="1">Multi-pass membrane protein</topology>
    </subcellularLocation>
</comment>
<dbReference type="GO" id="GO:0016020">
    <property type="term" value="C:membrane"/>
    <property type="evidence" value="ECO:0007669"/>
    <property type="project" value="UniProtKB-SubCell"/>
</dbReference>
<evidence type="ECO:0000313" key="8">
    <source>
        <dbReference type="Proteomes" id="UP001223261"/>
    </source>
</evidence>
<keyword evidence="3 6" id="KW-0812">Transmembrane</keyword>
<feature type="transmembrane region" description="Helical" evidence="6">
    <location>
        <begin position="104"/>
        <end position="123"/>
    </location>
</feature>
<feature type="transmembrane region" description="Helical" evidence="6">
    <location>
        <begin position="48"/>
        <end position="68"/>
    </location>
</feature>